<dbReference type="GO" id="GO:0001003">
    <property type="term" value="F:RNA polymerase III type 2 promoter sequence-specific DNA binding"/>
    <property type="evidence" value="ECO:0007669"/>
    <property type="project" value="TreeGrafter"/>
</dbReference>
<sequence>MDIEKNKNFFELVAIEYPGFVKNVDNMVETLGGIQELSKAFHENQKLQLKFHPKNFYNKAIISTEQLKTSGMLLKIKIKRPKKKSEKPIEFKSAELIGTVSTIYKFNNFADYQFLPIQRNEKTGVTEYIYDDLIPTNILSGPSWLREKVDVPLFLPPVQFSRIDCIQSSSLVNENSINEKDDIFKFSKRSSRVTHGTTVVFDMKTPIPSKPKDTAIDFTQGSSLAQKEYEIVSKLFEERPIWTLSSLKAHIKEPPKRLSNLLATIAYHYSTGPWRNCFVRYGYDPRKEFESRFYQMIDYRVRQGVGYRCELKRKRTSAVSRRVKVHQKLDGTLQEDDIEEKYQLRRKEAIFDEDTIPPFQARHYQFADIHVPKIQEMLRKLPQPTRETDCNERRGWIPATVIENVREILSKIAQTNMTKLCKEKNISLEELKGSDDSKSETLDQDDETTFEHNEETLDQEDDEWSTEEEEDDDEDN</sequence>
<keyword evidence="2" id="KW-0238">DNA-binding</keyword>
<dbReference type="Pfam" id="PF09734">
    <property type="entry name" value="Tau95"/>
    <property type="match status" value="1"/>
</dbReference>
<feature type="domain" description="Transcription factor IIIC subunit Tfc1/Sfc1 triple barrel" evidence="7">
    <location>
        <begin position="13"/>
        <end position="114"/>
    </location>
</feature>
<feature type="domain" description="Transcription factor IIIC subunit 5 HTH" evidence="6">
    <location>
        <begin position="154"/>
        <end position="300"/>
    </location>
</feature>
<evidence type="ECO:0000256" key="4">
    <source>
        <dbReference type="ARBA" id="ARBA00023242"/>
    </source>
</evidence>
<reference evidence="8" key="1">
    <citation type="submission" date="2021-03" db="EMBL/GenBank/DDBJ databases">
        <title>Chromosome level genome of the anhydrobiotic midge Polypedilum vanderplanki.</title>
        <authorList>
            <person name="Yoshida Y."/>
            <person name="Kikawada T."/>
            <person name="Gusev O."/>
        </authorList>
    </citation>
    <scope>NUCLEOTIDE SEQUENCE</scope>
    <source>
        <strain evidence="8">NIAS01</strain>
        <tissue evidence="8">Whole body or cell culture</tissue>
    </source>
</reference>
<dbReference type="InterPro" id="IPR042536">
    <property type="entry name" value="TFIIIC_tauA_Sfc1"/>
</dbReference>
<keyword evidence="4" id="KW-0539">Nucleus</keyword>
<keyword evidence="3" id="KW-0804">Transcription</keyword>
<evidence type="ECO:0000256" key="2">
    <source>
        <dbReference type="ARBA" id="ARBA00023125"/>
    </source>
</evidence>
<gene>
    <name evidence="8" type="ORF">PVAND_005723</name>
</gene>
<feature type="compositionally biased region" description="Basic and acidic residues" evidence="5">
    <location>
        <begin position="430"/>
        <end position="441"/>
    </location>
</feature>
<evidence type="ECO:0000256" key="1">
    <source>
        <dbReference type="ARBA" id="ARBA00004123"/>
    </source>
</evidence>
<name>A0A9J6C2X1_POLVA</name>
<dbReference type="InterPro" id="IPR019136">
    <property type="entry name" value="TF_IIIC_su-5_HTH"/>
</dbReference>
<dbReference type="GO" id="GO:0000127">
    <property type="term" value="C:transcription factor TFIIIC complex"/>
    <property type="evidence" value="ECO:0007669"/>
    <property type="project" value="InterPro"/>
</dbReference>
<dbReference type="Proteomes" id="UP001107558">
    <property type="component" value="Chromosome 2"/>
</dbReference>
<dbReference type="PANTHER" id="PTHR13230:SF5">
    <property type="entry name" value="GENERAL TRANSCRIPTION FACTOR 3C POLYPEPTIDE 5"/>
    <property type="match status" value="1"/>
</dbReference>
<dbReference type="EMBL" id="JADBJN010000002">
    <property type="protein sequence ID" value="KAG5675854.1"/>
    <property type="molecule type" value="Genomic_DNA"/>
</dbReference>
<dbReference type="InterPro" id="IPR040454">
    <property type="entry name" value="TF_IIIC_Tfc1/Sfc1"/>
</dbReference>
<dbReference type="AlphaFoldDB" id="A0A9J6C2X1"/>
<evidence type="ECO:0000256" key="5">
    <source>
        <dbReference type="SAM" id="MobiDB-lite"/>
    </source>
</evidence>
<dbReference type="Gene3D" id="3.30.200.160">
    <property type="entry name" value="TFIIIC, subcomplex tauA, subunit Sfc1, barrel domain"/>
    <property type="match status" value="1"/>
</dbReference>
<evidence type="ECO:0000259" key="7">
    <source>
        <dbReference type="Pfam" id="PF17682"/>
    </source>
</evidence>
<comment type="subcellular location">
    <subcellularLocation>
        <location evidence="1">Nucleus</location>
    </subcellularLocation>
</comment>
<dbReference type="InterPro" id="IPR041499">
    <property type="entry name" value="Tfc1/Sfc1_N"/>
</dbReference>
<feature type="compositionally biased region" description="Acidic residues" evidence="5">
    <location>
        <begin position="456"/>
        <end position="476"/>
    </location>
</feature>
<dbReference type="GO" id="GO:0006384">
    <property type="term" value="P:transcription initiation at RNA polymerase III promoter"/>
    <property type="evidence" value="ECO:0007669"/>
    <property type="project" value="InterPro"/>
</dbReference>
<protein>
    <recommendedName>
        <fullName evidence="10">General transcription factor 3C polypeptide 5</fullName>
    </recommendedName>
</protein>
<dbReference type="GO" id="GO:0001002">
    <property type="term" value="F:RNA polymerase III type 1 promoter sequence-specific DNA binding"/>
    <property type="evidence" value="ECO:0007669"/>
    <property type="project" value="TreeGrafter"/>
</dbReference>
<dbReference type="GO" id="GO:0005634">
    <property type="term" value="C:nucleus"/>
    <property type="evidence" value="ECO:0007669"/>
    <property type="project" value="UniProtKB-SubCell"/>
</dbReference>
<comment type="caution">
    <text evidence="8">The sequence shown here is derived from an EMBL/GenBank/DDBJ whole genome shotgun (WGS) entry which is preliminary data.</text>
</comment>
<dbReference type="PANTHER" id="PTHR13230">
    <property type="entry name" value="GENERAL TRANSCRIPTION FACTOR IIIC, POLYPEPTIDE 5"/>
    <property type="match status" value="1"/>
</dbReference>
<dbReference type="Pfam" id="PF17682">
    <property type="entry name" value="Tau95_N"/>
    <property type="match status" value="1"/>
</dbReference>
<evidence type="ECO:0000259" key="6">
    <source>
        <dbReference type="Pfam" id="PF09734"/>
    </source>
</evidence>
<feature type="region of interest" description="Disordered" evidence="5">
    <location>
        <begin position="430"/>
        <end position="476"/>
    </location>
</feature>
<organism evidence="8 9">
    <name type="scientific">Polypedilum vanderplanki</name>
    <name type="common">Sleeping chironomid midge</name>
    <dbReference type="NCBI Taxonomy" id="319348"/>
    <lineage>
        <taxon>Eukaryota</taxon>
        <taxon>Metazoa</taxon>
        <taxon>Ecdysozoa</taxon>
        <taxon>Arthropoda</taxon>
        <taxon>Hexapoda</taxon>
        <taxon>Insecta</taxon>
        <taxon>Pterygota</taxon>
        <taxon>Neoptera</taxon>
        <taxon>Endopterygota</taxon>
        <taxon>Diptera</taxon>
        <taxon>Nematocera</taxon>
        <taxon>Chironomoidea</taxon>
        <taxon>Chironomidae</taxon>
        <taxon>Chironominae</taxon>
        <taxon>Polypedilum</taxon>
        <taxon>Polypedilum</taxon>
    </lineage>
</organism>
<evidence type="ECO:0000313" key="8">
    <source>
        <dbReference type="EMBL" id="KAG5675854.1"/>
    </source>
</evidence>
<evidence type="ECO:0000313" key="9">
    <source>
        <dbReference type="Proteomes" id="UP001107558"/>
    </source>
</evidence>
<dbReference type="OrthoDB" id="5598268at2759"/>
<accession>A0A9J6C2X1</accession>
<evidence type="ECO:0000256" key="3">
    <source>
        <dbReference type="ARBA" id="ARBA00023163"/>
    </source>
</evidence>
<keyword evidence="9" id="KW-1185">Reference proteome</keyword>
<proteinExistence type="predicted"/>
<evidence type="ECO:0008006" key="10">
    <source>
        <dbReference type="Google" id="ProtNLM"/>
    </source>
</evidence>